<sequence>MFGQSAIFCEGGRVSRKPELWRAPRTAAEDSTAGRSFLTLTGGGAGRECEEGQ</sequence>
<evidence type="ECO:0000256" key="1">
    <source>
        <dbReference type="SAM" id="MobiDB-lite"/>
    </source>
</evidence>
<evidence type="ECO:0000313" key="2">
    <source>
        <dbReference type="EMBL" id="MPC95423.1"/>
    </source>
</evidence>
<name>A0A5B7JLW8_PORTR</name>
<keyword evidence="3" id="KW-1185">Reference proteome</keyword>
<accession>A0A5B7JLW8</accession>
<protein>
    <submittedName>
        <fullName evidence="2">Uncharacterized protein</fullName>
    </submittedName>
</protein>
<dbReference type="Proteomes" id="UP000324222">
    <property type="component" value="Unassembled WGS sequence"/>
</dbReference>
<feature type="region of interest" description="Disordered" evidence="1">
    <location>
        <begin position="23"/>
        <end position="53"/>
    </location>
</feature>
<evidence type="ECO:0000313" key="3">
    <source>
        <dbReference type="Proteomes" id="UP000324222"/>
    </source>
</evidence>
<dbReference type="AlphaFoldDB" id="A0A5B7JLW8"/>
<proteinExistence type="predicted"/>
<gene>
    <name evidence="2" type="ORF">E2C01_090634</name>
</gene>
<organism evidence="2 3">
    <name type="scientific">Portunus trituberculatus</name>
    <name type="common">Swimming crab</name>
    <name type="synonym">Neptunus trituberculatus</name>
    <dbReference type="NCBI Taxonomy" id="210409"/>
    <lineage>
        <taxon>Eukaryota</taxon>
        <taxon>Metazoa</taxon>
        <taxon>Ecdysozoa</taxon>
        <taxon>Arthropoda</taxon>
        <taxon>Crustacea</taxon>
        <taxon>Multicrustacea</taxon>
        <taxon>Malacostraca</taxon>
        <taxon>Eumalacostraca</taxon>
        <taxon>Eucarida</taxon>
        <taxon>Decapoda</taxon>
        <taxon>Pleocyemata</taxon>
        <taxon>Brachyura</taxon>
        <taxon>Eubrachyura</taxon>
        <taxon>Portunoidea</taxon>
        <taxon>Portunidae</taxon>
        <taxon>Portuninae</taxon>
        <taxon>Portunus</taxon>
    </lineage>
</organism>
<dbReference type="EMBL" id="VSRR010102199">
    <property type="protein sequence ID" value="MPC95423.1"/>
    <property type="molecule type" value="Genomic_DNA"/>
</dbReference>
<comment type="caution">
    <text evidence="2">The sequence shown here is derived from an EMBL/GenBank/DDBJ whole genome shotgun (WGS) entry which is preliminary data.</text>
</comment>
<reference evidence="2 3" key="1">
    <citation type="submission" date="2019-05" db="EMBL/GenBank/DDBJ databases">
        <title>Another draft genome of Portunus trituberculatus and its Hox gene families provides insights of decapod evolution.</title>
        <authorList>
            <person name="Jeong J.-H."/>
            <person name="Song I."/>
            <person name="Kim S."/>
            <person name="Choi T."/>
            <person name="Kim D."/>
            <person name="Ryu S."/>
            <person name="Kim W."/>
        </authorList>
    </citation>
    <scope>NUCLEOTIDE SEQUENCE [LARGE SCALE GENOMIC DNA]</scope>
    <source>
        <tissue evidence="2">Muscle</tissue>
    </source>
</reference>